<protein>
    <submittedName>
        <fullName evidence="1">Uncharacterized protein</fullName>
    </submittedName>
</protein>
<sequence length="82" mass="9384">MKISKEQMEKLISDETDRIWNVEPEKSLVAFVQEQIESVGQPLTQEQLTALTKALTYITKATTKSAMLAWVNVMNRIQSDQQ</sequence>
<reference evidence="1 2" key="2">
    <citation type="journal article" date="2015" name="Genome Announc.">
        <title>Draft Genome Sequence of Lactobacillus fermentum NB-22.</title>
        <authorList>
            <person name="Chaplin A.V."/>
            <person name="Shkoporov A.N."/>
            <person name="Efimov B.A."/>
            <person name="Pikina A.P."/>
            <person name="Borisova O.Y."/>
            <person name="Gladko I.A."/>
            <person name="Postnikova E.A."/>
            <person name="Lordkipanidze A.E."/>
            <person name="Kafarskaia L.I."/>
        </authorList>
    </citation>
    <scope>NUCLEOTIDE SEQUENCE [LARGE SCALE GENOMIC DNA]</scope>
    <source>
        <strain evidence="1 2">NB-22</strain>
    </source>
</reference>
<dbReference type="EMBL" id="AYHA01000150">
    <property type="protein sequence ID" value="ESS00652.1"/>
    <property type="molecule type" value="Genomic_DNA"/>
</dbReference>
<dbReference type="RefSeq" id="WP_023466670.1">
    <property type="nucleotide sequence ID" value="NZ_KI546277.1"/>
</dbReference>
<comment type="caution">
    <text evidence="1">The sequence shown here is derived from an EMBL/GenBank/DDBJ whole genome shotgun (WGS) entry which is preliminary data.</text>
</comment>
<reference evidence="2" key="1">
    <citation type="submission" date="2013-10" db="EMBL/GenBank/DDBJ databases">
        <title>Draft genome sequence of Lactobacillus fermentum NB-22.</title>
        <authorList>
            <person name="Chaplin A.V."/>
            <person name="Shkoporov A.N."/>
            <person name="Khokhlova E.V."/>
            <person name="Efimov B.A."/>
            <person name="Kafarskaia L.I."/>
        </authorList>
    </citation>
    <scope>NUCLEOTIDE SEQUENCE [LARGE SCALE GENOMIC DNA]</scope>
    <source>
        <strain evidence="2">NB-22</strain>
    </source>
</reference>
<evidence type="ECO:0000313" key="2">
    <source>
        <dbReference type="Proteomes" id="UP000018412"/>
    </source>
</evidence>
<proteinExistence type="predicted"/>
<organism evidence="1 2">
    <name type="scientific">Limosilactobacillus fermentum NB-22</name>
    <dbReference type="NCBI Taxonomy" id="1408443"/>
    <lineage>
        <taxon>Bacteria</taxon>
        <taxon>Bacillati</taxon>
        <taxon>Bacillota</taxon>
        <taxon>Bacilli</taxon>
        <taxon>Lactobacillales</taxon>
        <taxon>Lactobacillaceae</taxon>
        <taxon>Limosilactobacillus</taxon>
    </lineage>
</organism>
<name>A0A829LX04_LIMFE</name>
<evidence type="ECO:0000313" key="1">
    <source>
        <dbReference type="EMBL" id="ESS00652.1"/>
    </source>
</evidence>
<gene>
    <name evidence="1" type="ORF">NB22_08900</name>
</gene>
<accession>A0A829LX04</accession>
<dbReference type="AlphaFoldDB" id="A0A829LX04"/>
<dbReference type="Proteomes" id="UP000018412">
    <property type="component" value="Unassembled WGS sequence"/>
</dbReference>